<dbReference type="Gene3D" id="3.40.850.10">
    <property type="entry name" value="Kinesin motor domain"/>
    <property type="match status" value="1"/>
</dbReference>
<dbReference type="GO" id="GO:0007018">
    <property type="term" value="P:microtubule-based movement"/>
    <property type="evidence" value="ECO:0007669"/>
    <property type="project" value="InterPro"/>
</dbReference>
<feature type="domain" description="Kinesin motor" evidence="10">
    <location>
        <begin position="24"/>
        <end position="366"/>
    </location>
</feature>
<keyword evidence="6 7" id="KW-0505">Motor protein</keyword>
<dbReference type="AlphaFoldDB" id="F0WDA6"/>
<dbReference type="SMART" id="SM00129">
    <property type="entry name" value="KISc"/>
    <property type="match status" value="1"/>
</dbReference>
<accession>F0WDA6</accession>
<dbReference type="CDD" id="cd00106">
    <property type="entry name" value="KISc"/>
    <property type="match status" value="1"/>
</dbReference>
<dbReference type="PROSITE" id="PS00411">
    <property type="entry name" value="KINESIN_MOTOR_1"/>
    <property type="match status" value="1"/>
</dbReference>
<evidence type="ECO:0000256" key="5">
    <source>
        <dbReference type="ARBA" id="ARBA00023054"/>
    </source>
</evidence>
<feature type="binding site" evidence="6">
    <location>
        <begin position="104"/>
        <end position="111"/>
    </location>
    <ligand>
        <name>ATP</name>
        <dbReference type="ChEBI" id="CHEBI:30616"/>
    </ligand>
</feature>
<dbReference type="InterPro" id="IPR027640">
    <property type="entry name" value="Kinesin-like_fam"/>
</dbReference>
<dbReference type="PRINTS" id="PR00380">
    <property type="entry name" value="KINESINHEAVY"/>
</dbReference>
<keyword evidence="4 6" id="KW-0067">ATP-binding</keyword>
<dbReference type="InterPro" id="IPR027417">
    <property type="entry name" value="P-loop_NTPase"/>
</dbReference>
<feature type="compositionally biased region" description="Acidic residues" evidence="9">
    <location>
        <begin position="419"/>
        <end position="432"/>
    </location>
</feature>
<dbReference type="InterPro" id="IPR019821">
    <property type="entry name" value="Kinesin_motor_CS"/>
</dbReference>
<dbReference type="GO" id="GO:0005737">
    <property type="term" value="C:cytoplasm"/>
    <property type="evidence" value="ECO:0007669"/>
    <property type="project" value="UniProtKB-SubCell"/>
</dbReference>
<protein>
    <recommendedName>
        <fullName evidence="7">Kinesin-like protein</fullName>
    </recommendedName>
</protein>
<dbReference type="HOGENOM" id="CLU_012899_0_0_1"/>
<organism evidence="11">
    <name type="scientific">Albugo laibachii Nc14</name>
    <dbReference type="NCBI Taxonomy" id="890382"/>
    <lineage>
        <taxon>Eukaryota</taxon>
        <taxon>Sar</taxon>
        <taxon>Stramenopiles</taxon>
        <taxon>Oomycota</taxon>
        <taxon>Peronosporomycetes</taxon>
        <taxon>Albuginales</taxon>
        <taxon>Albuginaceae</taxon>
        <taxon>Albugo</taxon>
    </lineage>
</organism>
<reference evidence="11" key="2">
    <citation type="submission" date="2011-02" db="EMBL/GenBank/DDBJ databases">
        <authorList>
            <person name="MacLean D."/>
        </authorList>
    </citation>
    <scope>NUCLEOTIDE SEQUENCE</scope>
</reference>
<proteinExistence type="inferred from homology"/>
<keyword evidence="7" id="KW-0493">Microtubule</keyword>
<dbReference type="GO" id="GO:0005875">
    <property type="term" value="C:microtubule associated complex"/>
    <property type="evidence" value="ECO:0007669"/>
    <property type="project" value="TreeGrafter"/>
</dbReference>
<evidence type="ECO:0000259" key="10">
    <source>
        <dbReference type="PROSITE" id="PS50067"/>
    </source>
</evidence>
<feature type="coiled-coil region" evidence="8">
    <location>
        <begin position="625"/>
        <end position="654"/>
    </location>
</feature>
<evidence type="ECO:0000256" key="7">
    <source>
        <dbReference type="RuleBase" id="RU000394"/>
    </source>
</evidence>
<dbReference type="InterPro" id="IPR001752">
    <property type="entry name" value="Kinesin_motor_dom"/>
</dbReference>
<dbReference type="PROSITE" id="PS50067">
    <property type="entry name" value="KINESIN_MOTOR_2"/>
    <property type="match status" value="1"/>
</dbReference>
<dbReference type="GO" id="GO:0051231">
    <property type="term" value="P:spindle elongation"/>
    <property type="evidence" value="ECO:0007669"/>
    <property type="project" value="TreeGrafter"/>
</dbReference>
<evidence type="ECO:0000256" key="9">
    <source>
        <dbReference type="SAM" id="MobiDB-lite"/>
    </source>
</evidence>
<reference evidence="11" key="1">
    <citation type="journal article" date="2011" name="PLoS Biol.">
        <title>Gene gain and loss during evolution of obligate parasitism in the white rust pathogen of Arabidopsis thaliana.</title>
        <authorList>
            <person name="Kemen E."/>
            <person name="Gardiner A."/>
            <person name="Schultz-Larsen T."/>
            <person name="Kemen A.C."/>
            <person name="Balmuth A.L."/>
            <person name="Robert-Seilaniantz A."/>
            <person name="Bailey K."/>
            <person name="Holub E."/>
            <person name="Studholme D.J."/>
            <person name="Maclean D."/>
            <person name="Jones J.D."/>
        </authorList>
    </citation>
    <scope>NUCLEOTIDE SEQUENCE</scope>
</reference>
<evidence type="ECO:0000313" key="11">
    <source>
        <dbReference type="EMBL" id="CCA19178.1"/>
    </source>
</evidence>
<dbReference type="GO" id="GO:0007052">
    <property type="term" value="P:mitotic spindle organization"/>
    <property type="evidence" value="ECO:0007669"/>
    <property type="project" value="TreeGrafter"/>
</dbReference>
<dbReference type="EMBL" id="FR824110">
    <property type="protein sequence ID" value="CCA19178.1"/>
    <property type="molecule type" value="Genomic_DNA"/>
</dbReference>
<evidence type="ECO:0000256" key="6">
    <source>
        <dbReference type="PROSITE-ProRule" id="PRU00283"/>
    </source>
</evidence>
<dbReference type="Pfam" id="PF00225">
    <property type="entry name" value="Kinesin"/>
    <property type="match status" value="1"/>
</dbReference>
<keyword evidence="2" id="KW-0963">Cytoplasm</keyword>
<keyword evidence="5 8" id="KW-0175">Coiled coil</keyword>
<keyword evidence="3 6" id="KW-0547">Nucleotide-binding</keyword>
<sequence length="677" mass="76111">MQMLPAISSPGSSLADARHTLSENIQVYIRIRPLVDREVAASNVASIRALDGQTIEVKTSDTSIECKYDAIFDSHCTQADIYDQVKECTTVFLDGFNSTLFAYGQTGSGKSYTMFGIENDSDKHKLISKQNNQAGVIPRAVKDIFAGIARFSSDDGSTERNTQATLFCSFVQIYNEHVYDLLRDERMENPLEIVEDRKNGMYVNGISEYAVHTVADCMHLLRCGEQFRAIRSTHMNQVSSRSHSVFQLLLEQRKANGTVLKSKLNLVDLAGSEKWNMDSQMLDHHVAEMTNINLSLHTLGRCIAALSSTKQGSTHIPYRDSKLTRLLQDSLGGNTKTKIIATLSPSMDCIDESISTLKFADRAKQVMISARINEQKVISPEYVAKLEKQIVQLRELVALLQSSNTTTEGLKEGSNENGFDNESESHENDDDSSITHRLVQSMQRNADLTQQLVDYRKQIDQLKTCAQPNAVLPVAETSAILAKQRLESIVRQLREAFDRFFKYEIEEEELRSICAHLFSGIPSEGIRRKIQPKGSDSETVSSSGGMRKPLVRIRTTNSSPSTPTASGKLKRPTEIMYRMRNRTLSDQVMHSDSDGSNSSSKNAEKVLEMSQRALAKQAKLQAWYIEKEKRELSKLQHEQELIEAQRQMMRSRDEKFLKHAAATKKKLLERHGPSSQV</sequence>
<dbReference type="InterPro" id="IPR036961">
    <property type="entry name" value="Kinesin_motor_dom_sf"/>
</dbReference>
<feature type="coiled-coil region" evidence="8">
    <location>
        <begin position="438"/>
        <end position="465"/>
    </location>
</feature>
<evidence type="ECO:0000256" key="3">
    <source>
        <dbReference type="ARBA" id="ARBA00022741"/>
    </source>
</evidence>
<dbReference type="SUPFAM" id="SSF52540">
    <property type="entry name" value="P-loop containing nucleoside triphosphate hydrolases"/>
    <property type="match status" value="1"/>
</dbReference>
<evidence type="ECO:0000256" key="4">
    <source>
        <dbReference type="ARBA" id="ARBA00022840"/>
    </source>
</evidence>
<comment type="subcellular location">
    <subcellularLocation>
        <location evidence="1">Cytoplasm</location>
    </subcellularLocation>
</comment>
<evidence type="ECO:0000256" key="1">
    <source>
        <dbReference type="ARBA" id="ARBA00004496"/>
    </source>
</evidence>
<gene>
    <name evidence="11" type="primary">AlNc14C65G4626</name>
    <name evidence="11" type="ORF">ALNC14_053210</name>
</gene>
<dbReference type="PANTHER" id="PTHR47969">
    <property type="entry name" value="CHROMOSOME-ASSOCIATED KINESIN KIF4A-RELATED"/>
    <property type="match status" value="1"/>
</dbReference>
<dbReference type="PANTHER" id="PTHR47969:SF15">
    <property type="entry name" value="CHROMOSOME-ASSOCIATED KINESIN KIF4A-RELATED"/>
    <property type="match status" value="1"/>
</dbReference>
<evidence type="ECO:0000256" key="8">
    <source>
        <dbReference type="SAM" id="Coils"/>
    </source>
</evidence>
<comment type="similarity">
    <text evidence="6 7">Belongs to the TRAFAC class myosin-kinesin ATPase superfamily. Kinesin family.</text>
</comment>
<dbReference type="GO" id="GO:0003777">
    <property type="term" value="F:microtubule motor activity"/>
    <property type="evidence" value="ECO:0007669"/>
    <property type="project" value="InterPro"/>
</dbReference>
<dbReference type="GO" id="GO:0005524">
    <property type="term" value="F:ATP binding"/>
    <property type="evidence" value="ECO:0007669"/>
    <property type="project" value="UniProtKB-UniRule"/>
</dbReference>
<name>F0WDA6_9STRA</name>
<feature type="region of interest" description="Disordered" evidence="9">
    <location>
        <begin position="528"/>
        <end position="549"/>
    </location>
</feature>
<dbReference type="GO" id="GO:0008017">
    <property type="term" value="F:microtubule binding"/>
    <property type="evidence" value="ECO:0007669"/>
    <property type="project" value="InterPro"/>
</dbReference>
<dbReference type="GO" id="GO:0005874">
    <property type="term" value="C:microtubule"/>
    <property type="evidence" value="ECO:0007669"/>
    <property type="project" value="UniProtKB-KW"/>
</dbReference>
<feature type="region of interest" description="Disordered" evidence="9">
    <location>
        <begin position="405"/>
        <end position="433"/>
    </location>
</feature>
<evidence type="ECO:0000256" key="2">
    <source>
        <dbReference type="ARBA" id="ARBA00022490"/>
    </source>
</evidence>